<organism evidence="1">
    <name type="scientific">Candidatus Kentrum sp. LPFa</name>
    <dbReference type="NCBI Taxonomy" id="2126335"/>
    <lineage>
        <taxon>Bacteria</taxon>
        <taxon>Pseudomonadati</taxon>
        <taxon>Pseudomonadota</taxon>
        <taxon>Gammaproteobacteria</taxon>
        <taxon>Candidatus Kentrum</taxon>
    </lineage>
</organism>
<evidence type="ECO:0008006" key="2">
    <source>
        <dbReference type="Google" id="ProtNLM"/>
    </source>
</evidence>
<sequence length="61" mass="6812">MLNPEYIVDDANQRRAVILPLSAFETLMEDLADLAAVAERREEQTLSHDELLADLKSSGLL</sequence>
<dbReference type="InterPro" id="IPR049537">
    <property type="entry name" value="RelB-like"/>
</dbReference>
<protein>
    <recommendedName>
        <fullName evidence="2">Antitoxin Phd_YefM, type II toxin-antitoxin system</fullName>
    </recommendedName>
</protein>
<accession>A0A450W8E9</accession>
<reference evidence="1" key="1">
    <citation type="submission" date="2019-02" db="EMBL/GenBank/DDBJ databases">
        <authorList>
            <person name="Gruber-Vodicka R. H."/>
            <person name="Seah K. B. B."/>
        </authorList>
    </citation>
    <scope>NUCLEOTIDE SEQUENCE</scope>
    <source>
        <strain evidence="1">BECK_S313</strain>
    </source>
</reference>
<dbReference type="Pfam" id="PF18506">
    <property type="entry name" value="RelB-like"/>
    <property type="match status" value="1"/>
</dbReference>
<dbReference type="EMBL" id="CAADFK010000046">
    <property type="protein sequence ID" value="VFK13309.1"/>
    <property type="molecule type" value="Genomic_DNA"/>
</dbReference>
<proteinExistence type="predicted"/>
<evidence type="ECO:0000313" key="1">
    <source>
        <dbReference type="EMBL" id="VFK13309.1"/>
    </source>
</evidence>
<gene>
    <name evidence="1" type="ORF">BECKLPF1236B_GA0070989_10469</name>
</gene>
<name>A0A450W8E9_9GAMM</name>
<dbReference type="AlphaFoldDB" id="A0A450W8E9"/>